<dbReference type="GO" id="GO:0008270">
    <property type="term" value="F:zinc ion binding"/>
    <property type="evidence" value="ECO:0007669"/>
    <property type="project" value="UniProtKB-KW"/>
</dbReference>
<feature type="domain" description="MYND-type" evidence="6">
    <location>
        <begin position="230"/>
        <end position="269"/>
    </location>
</feature>
<evidence type="ECO:0000256" key="3">
    <source>
        <dbReference type="ARBA" id="ARBA00022833"/>
    </source>
</evidence>
<dbReference type="Gene3D" id="6.10.140.2220">
    <property type="match status" value="1"/>
</dbReference>
<gene>
    <name evidence="7" type="ORF">EGW08_017191</name>
</gene>
<dbReference type="SUPFAM" id="SSF144232">
    <property type="entry name" value="HIT/MYND zinc finger-like"/>
    <property type="match status" value="1"/>
</dbReference>
<keyword evidence="3" id="KW-0862">Zinc</keyword>
<proteinExistence type="predicted"/>
<keyword evidence="8" id="KW-1185">Reference proteome</keyword>
<dbReference type="OrthoDB" id="9922773at2759"/>
<dbReference type="EMBL" id="RQTK01000775">
    <property type="protein sequence ID" value="RUS75055.1"/>
    <property type="molecule type" value="Genomic_DNA"/>
</dbReference>
<feature type="compositionally biased region" description="Polar residues" evidence="5">
    <location>
        <begin position="83"/>
        <end position="96"/>
    </location>
</feature>
<name>A0A3S1H9V1_ELYCH</name>
<evidence type="ECO:0000313" key="8">
    <source>
        <dbReference type="Proteomes" id="UP000271974"/>
    </source>
</evidence>
<feature type="compositionally biased region" description="Polar residues" evidence="5">
    <location>
        <begin position="151"/>
        <end position="177"/>
    </location>
</feature>
<reference evidence="7 8" key="1">
    <citation type="submission" date="2019-01" db="EMBL/GenBank/DDBJ databases">
        <title>A draft genome assembly of the solar-powered sea slug Elysia chlorotica.</title>
        <authorList>
            <person name="Cai H."/>
            <person name="Li Q."/>
            <person name="Fang X."/>
            <person name="Li J."/>
            <person name="Curtis N.E."/>
            <person name="Altenburger A."/>
            <person name="Shibata T."/>
            <person name="Feng M."/>
            <person name="Maeda T."/>
            <person name="Schwartz J.A."/>
            <person name="Shigenobu S."/>
            <person name="Lundholm N."/>
            <person name="Nishiyama T."/>
            <person name="Yang H."/>
            <person name="Hasebe M."/>
            <person name="Li S."/>
            <person name="Pierce S.K."/>
            <person name="Wang J."/>
        </authorList>
    </citation>
    <scope>NUCLEOTIDE SEQUENCE [LARGE SCALE GENOMIC DNA]</scope>
    <source>
        <strain evidence="7">EC2010</strain>
        <tissue evidence="7">Whole organism of an adult</tissue>
    </source>
</reference>
<organism evidence="7 8">
    <name type="scientific">Elysia chlorotica</name>
    <name type="common">Eastern emerald elysia</name>
    <name type="synonym">Sea slug</name>
    <dbReference type="NCBI Taxonomy" id="188477"/>
    <lineage>
        <taxon>Eukaryota</taxon>
        <taxon>Metazoa</taxon>
        <taxon>Spiralia</taxon>
        <taxon>Lophotrochozoa</taxon>
        <taxon>Mollusca</taxon>
        <taxon>Gastropoda</taxon>
        <taxon>Heterobranchia</taxon>
        <taxon>Euthyneura</taxon>
        <taxon>Panpulmonata</taxon>
        <taxon>Sacoglossa</taxon>
        <taxon>Placobranchoidea</taxon>
        <taxon>Plakobranchidae</taxon>
        <taxon>Elysia</taxon>
    </lineage>
</organism>
<protein>
    <recommendedName>
        <fullName evidence="6">MYND-type domain-containing protein</fullName>
    </recommendedName>
</protein>
<keyword evidence="1" id="KW-0479">Metal-binding</keyword>
<dbReference type="Proteomes" id="UP000271974">
    <property type="component" value="Unassembled WGS sequence"/>
</dbReference>
<dbReference type="InterPro" id="IPR002893">
    <property type="entry name" value="Znf_MYND"/>
</dbReference>
<feature type="region of interest" description="Disordered" evidence="5">
    <location>
        <begin position="24"/>
        <end position="177"/>
    </location>
</feature>
<evidence type="ECO:0000259" key="6">
    <source>
        <dbReference type="PROSITE" id="PS50865"/>
    </source>
</evidence>
<feature type="compositionally biased region" description="Basic residues" evidence="5">
    <location>
        <begin position="39"/>
        <end position="51"/>
    </location>
</feature>
<evidence type="ECO:0000256" key="4">
    <source>
        <dbReference type="PROSITE-ProRule" id="PRU00134"/>
    </source>
</evidence>
<evidence type="ECO:0000256" key="5">
    <source>
        <dbReference type="SAM" id="MobiDB-lite"/>
    </source>
</evidence>
<evidence type="ECO:0000256" key="1">
    <source>
        <dbReference type="ARBA" id="ARBA00022723"/>
    </source>
</evidence>
<sequence>MASGTTKHTFKDFYGDFLDQEEAKTLTGPHDTNQTEKLKSKRKRKRGRKNKATNAETSYGETSSCEQSADAQNTDVGEHSKNVNKNQSGGHTTGTKNAGGGEHSTHVKESSGGEQRTGVKNAGGGEQSTGEENAGGGEQRTGVENAGGGEHSTNVNKNQSGGHATGTKNACGGEQSTKAKGTFKKSLDFTRHVYRRPAHLARLRGSQVCPDGQRVIPTKDDFGFEPTTFCCMCRNVSLQPLKRCIRCLRLSYCDRQCQKQHFAIHVFMCKIFYQLDVARARIYEAVPFFYDLKHAKDYTTDVRDLPTQEEYLKGKWCNLLTVIETIDPERNEMVVASFMGRRRVFLPVGLECYTHPSFSKAQRQPGPWDCTSSRVRDKMVLIMGAYTAQVAGEPEGIKVDNLDALYVIDLSDHPQGHYHFSISISKNN</sequence>
<feature type="compositionally biased region" description="Gly residues" evidence="5">
    <location>
        <begin position="121"/>
        <end position="150"/>
    </location>
</feature>
<accession>A0A3S1H9V1</accession>
<evidence type="ECO:0000313" key="7">
    <source>
        <dbReference type="EMBL" id="RUS75055.1"/>
    </source>
</evidence>
<feature type="compositionally biased region" description="Polar residues" evidence="5">
    <location>
        <begin position="52"/>
        <end position="75"/>
    </location>
</feature>
<evidence type="ECO:0000256" key="2">
    <source>
        <dbReference type="ARBA" id="ARBA00022771"/>
    </source>
</evidence>
<dbReference type="Pfam" id="PF01753">
    <property type="entry name" value="zf-MYND"/>
    <property type="match status" value="1"/>
</dbReference>
<comment type="caution">
    <text evidence="7">The sequence shown here is derived from an EMBL/GenBank/DDBJ whole genome shotgun (WGS) entry which is preliminary data.</text>
</comment>
<dbReference type="PROSITE" id="PS50865">
    <property type="entry name" value="ZF_MYND_2"/>
    <property type="match status" value="1"/>
</dbReference>
<dbReference type="AlphaFoldDB" id="A0A3S1H9V1"/>
<dbReference type="PROSITE" id="PS01360">
    <property type="entry name" value="ZF_MYND_1"/>
    <property type="match status" value="1"/>
</dbReference>
<keyword evidence="2 4" id="KW-0863">Zinc-finger</keyword>